<proteinExistence type="predicted"/>
<comment type="caution">
    <text evidence="8">The sequence shown here is derived from an EMBL/GenBank/DDBJ whole genome shotgun (WGS) entry which is preliminary data.</text>
</comment>
<organism evidence="8 9">
    <name type="scientific">Halobium salinum</name>
    <dbReference type="NCBI Taxonomy" id="1364940"/>
    <lineage>
        <taxon>Archaea</taxon>
        <taxon>Methanobacteriati</taxon>
        <taxon>Methanobacteriota</taxon>
        <taxon>Stenosarchaea group</taxon>
        <taxon>Halobacteria</taxon>
        <taxon>Halobacteriales</taxon>
        <taxon>Haloferacaceae</taxon>
        <taxon>Halobium</taxon>
    </lineage>
</organism>
<comment type="subcellular location">
    <subcellularLocation>
        <location evidence="1">Secreted</location>
    </subcellularLocation>
</comment>
<feature type="compositionally biased region" description="Low complexity" evidence="5">
    <location>
        <begin position="276"/>
        <end position="290"/>
    </location>
</feature>
<dbReference type="InterPro" id="IPR011991">
    <property type="entry name" value="ArsR-like_HTH"/>
</dbReference>
<keyword evidence="4" id="KW-0106">Calcium</keyword>
<evidence type="ECO:0000256" key="1">
    <source>
        <dbReference type="ARBA" id="ARBA00004613"/>
    </source>
</evidence>
<sequence length="366" mass="38578">MQVRLITLLFACLLVVGSVAVVGQADADVRITNVSFGGPGAVNTTTDTNKTYLWQSDPARASTTIHNDGPGGVHRYCVNARKVVSAEDEQLGNRSELGCQVTALKPNSTTNVTFERLSAPRNATGRYRLSFVLQSQPNGGEVVANNSTTVWYITKSGDVDGDGLINVHEVSNNTSIDTADTDSDGLDDGPEIQNHGTDPRSVDTDGDGLRDSLEVSLGTNPRQSIWPVLLGVAALFVLVVVGAAYRYGAFSSLGGPGSRPGTGEGRTARRGDDGGTDTSDGGAAATAAPDTVVTDEDRILQLLAENDGRLMQSELVDQTGWSKSKVSRRLSALEEEGQVSKISLGRQNIVTLPGHEPEGTKSPLDE</sequence>
<dbReference type="Proteomes" id="UP001595921">
    <property type="component" value="Unassembled WGS sequence"/>
</dbReference>
<keyword evidence="6" id="KW-1133">Transmembrane helix</keyword>
<keyword evidence="9" id="KW-1185">Reference proteome</keyword>
<feature type="domain" description="DUF7343" evidence="7">
    <location>
        <begin position="293"/>
        <end position="353"/>
    </location>
</feature>
<dbReference type="InterPro" id="IPR036390">
    <property type="entry name" value="WH_DNA-bd_sf"/>
</dbReference>
<dbReference type="CDD" id="cd00090">
    <property type="entry name" value="HTH_ARSR"/>
    <property type="match status" value="1"/>
</dbReference>
<feature type="compositionally biased region" description="Acidic residues" evidence="5">
    <location>
        <begin position="179"/>
        <end position="190"/>
    </location>
</feature>
<dbReference type="InterPro" id="IPR018247">
    <property type="entry name" value="EF_Hand_1_Ca_BS"/>
</dbReference>
<evidence type="ECO:0000256" key="2">
    <source>
        <dbReference type="ARBA" id="ARBA00022525"/>
    </source>
</evidence>
<dbReference type="Gene3D" id="1.10.10.10">
    <property type="entry name" value="Winged helix-like DNA-binding domain superfamily/Winged helix DNA-binding domain"/>
    <property type="match status" value="1"/>
</dbReference>
<dbReference type="EMBL" id="JBHSDS010000008">
    <property type="protein sequence ID" value="MFC4359605.1"/>
    <property type="molecule type" value="Genomic_DNA"/>
</dbReference>
<evidence type="ECO:0000256" key="4">
    <source>
        <dbReference type="ARBA" id="ARBA00022837"/>
    </source>
</evidence>
<name>A0ABD5PG27_9EURY</name>
<dbReference type="RefSeq" id="WP_267621591.1">
    <property type="nucleotide sequence ID" value="NZ_JAODIW010000006.1"/>
</dbReference>
<keyword evidence="3" id="KW-0732">Signal</keyword>
<feature type="region of interest" description="Disordered" evidence="5">
    <location>
        <begin position="174"/>
        <end position="215"/>
    </location>
</feature>
<dbReference type="Pfam" id="PF24034">
    <property type="entry name" value="DUF7343"/>
    <property type="match status" value="1"/>
</dbReference>
<feature type="compositionally biased region" description="Gly residues" evidence="5">
    <location>
        <begin position="254"/>
        <end position="264"/>
    </location>
</feature>
<evidence type="ECO:0000256" key="5">
    <source>
        <dbReference type="SAM" id="MobiDB-lite"/>
    </source>
</evidence>
<dbReference type="PROSITE" id="PS00018">
    <property type="entry name" value="EF_HAND_1"/>
    <property type="match status" value="1"/>
</dbReference>
<keyword evidence="2" id="KW-0964">Secreted</keyword>
<feature type="region of interest" description="Disordered" evidence="5">
    <location>
        <begin position="346"/>
        <end position="366"/>
    </location>
</feature>
<reference evidence="8 9" key="1">
    <citation type="journal article" date="2019" name="Int. J. Syst. Evol. Microbiol.">
        <title>The Global Catalogue of Microorganisms (GCM) 10K type strain sequencing project: providing services to taxonomists for standard genome sequencing and annotation.</title>
        <authorList>
            <consortium name="The Broad Institute Genomics Platform"/>
            <consortium name="The Broad Institute Genome Sequencing Center for Infectious Disease"/>
            <person name="Wu L."/>
            <person name="Ma J."/>
        </authorList>
    </citation>
    <scope>NUCLEOTIDE SEQUENCE [LARGE SCALE GENOMIC DNA]</scope>
    <source>
        <strain evidence="8 9">CGMCC 1.12553</strain>
    </source>
</reference>
<feature type="transmembrane region" description="Helical" evidence="6">
    <location>
        <begin position="225"/>
        <end position="245"/>
    </location>
</feature>
<keyword evidence="6" id="KW-0812">Transmembrane</keyword>
<evidence type="ECO:0000313" key="9">
    <source>
        <dbReference type="Proteomes" id="UP001595921"/>
    </source>
</evidence>
<feature type="compositionally biased region" description="Basic and acidic residues" evidence="5">
    <location>
        <begin position="197"/>
        <end position="213"/>
    </location>
</feature>
<protein>
    <submittedName>
        <fullName evidence="8">Helix-turn-helix domain-containing protein</fullName>
    </submittedName>
</protein>
<evidence type="ECO:0000259" key="7">
    <source>
        <dbReference type="Pfam" id="PF24034"/>
    </source>
</evidence>
<feature type="compositionally biased region" description="Basic and acidic residues" evidence="5">
    <location>
        <begin position="355"/>
        <end position="366"/>
    </location>
</feature>
<feature type="region of interest" description="Disordered" evidence="5">
    <location>
        <begin position="251"/>
        <end position="290"/>
    </location>
</feature>
<evidence type="ECO:0000256" key="3">
    <source>
        <dbReference type="ARBA" id="ARBA00022729"/>
    </source>
</evidence>
<evidence type="ECO:0000256" key="6">
    <source>
        <dbReference type="SAM" id="Phobius"/>
    </source>
</evidence>
<dbReference type="Pfam" id="PF18884">
    <property type="entry name" value="TSP3_bac"/>
    <property type="match status" value="2"/>
</dbReference>
<dbReference type="InterPro" id="IPR059100">
    <property type="entry name" value="TSP3_bac"/>
</dbReference>
<dbReference type="AlphaFoldDB" id="A0ABD5PG27"/>
<dbReference type="InterPro" id="IPR036388">
    <property type="entry name" value="WH-like_DNA-bd_sf"/>
</dbReference>
<dbReference type="PANTHER" id="PTHR37467:SF1">
    <property type="entry name" value="EXPORTED CALCIUM-BINDING GLYCOPROTEIN"/>
    <property type="match status" value="1"/>
</dbReference>
<dbReference type="SUPFAM" id="SSF46785">
    <property type="entry name" value="Winged helix' DNA-binding domain"/>
    <property type="match status" value="1"/>
</dbReference>
<gene>
    <name evidence="8" type="ORF">ACFO0N_16805</name>
</gene>
<keyword evidence="6" id="KW-0472">Membrane</keyword>
<evidence type="ECO:0000313" key="8">
    <source>
        <dbReference type="EMBL" id="MFC4359605.1"/>
    </source>
</evidence>
<dbReference type="InterPro" id="IPR055767">
    <property type="entry name" value="DUF7343"/>
</dbReference>
<dbReference type="InterPro" id="IPR053180">
    <property type="entry name" value="Ca-binding_acidic-repeat"/>
</dbReference>
<dbReference type="PANTHER" id="PTHR37467">
    <property type="entry name" value="EXPORTED CALCIUM-BINDING GLYCOPROTEIN-RELATED"/>
    <property type="match status" value="1"/>
</dbReference>
<accession>A0ABD5PG27</accession>